<dbReference type="Gene3D" id="3.40.109.10">
    <property type="entry name" value="NADH Oxidase"/>
    <property type="match status" value="2"/>
</dbReference>
<organism evidence="1 2">
    <name type="scientific">SAR324 cluster bacterium</name>
    <dbReference type="NCBI Taxonomy" id="2024889"/>
    <lineage>
        <taxon>Bacteria</taxon>
        <taxon>Deltaproteobacteria</taxon>
        <taxon>SAR324 cluster</taxon>
    </lineage>
</organism>
<dbReference type="PANTHER" id="PTHR42741">
    <property type="entry name" value="NITROREDUCTASE FAMILY PROTEIN"/>
    <property type="match status" value="1"/>
</dbReference>
<dbReference type="EMBL" id="QNZL01000260">
    <property type="protein sequence ID" value="RTZ77489.1"/>
    <property type="molecule type" value="Genomic_DNA"/>
</dbReference>
<proteinExistence type="predicted"/>
<accession>A0A432G1P2</accession>
<name>A0A432G1P2_9DELT</name>
<dbReference type="SUPFAM" id="SSF55469">
    <property type="entry name" value="FMN-dependent nitroreductase-like"/>
    <property type="match status" value="2"/>
</dbReference>
<dbReference type="NCBIfam" id="TIGR03605">
    <property type="entry name" value="antibiot_sagB"/>
    <property type="match status" value="1"/>
</dbReference>
<sequence>MKKCDLVFHYHDQTKHDYYRYAASLGHLDWDNQPDPFRRFIGSRLISLPLTEVHPSLEYDQLYSQKIQAHPVSVETISALFFYSLALSAWKQYQDTSWALRVNPSSGNLHPTEGYLVIDKIKGKCFLPGVYHYTPKEHGLELRTEFGLELWKELTEQLPQGSFLVGLSSIHWREAWKYGERAFRYCQHDIGHAWAALAISASMLGWKLQILNTISDEAIAQLLGLNRFNDFEMEEKETPDLLAVIVPSNDTLKPSQSLKQESIQKIANGKWYGKANKLNEEYYPWEIIDMVSDACEEQKSDCDIEKPSTQLFSVTHPVPVNDVKQERKNTFLAGHIIRQRRSAVAMDGVTSITKTQFYEMLSRVIPVVGSMLWDSIAQRPFIHLGLFVHRVVGLIPGLYALVRDPEKLSLLQTSMHAEFRWKTPLECPQSLPLFLLEEKEVQNLAASVSCGQDIAGAGAFSCGMLAEFEEPIRRFGAHWYRRLFWETGMIGQVLYLEAEAKGVQATGIGCFFDNPVHDVFGLTGHAFQSLYHFTIGGSVEDDRLSTLPSYQHLASSSIL</sequence>
<dbReference type="AlphaFoldDB" id="A0A432G1P2"/>
<reference evidence="1 2" key="1">
    <citation type="submission" date="2018-06" db="EMBL/GenBank/DDBJ databases">
        <title>Combined omics and stable isotope probing to characterize newly discovered Mariana Back-Arc vent microbial communities.</title>
        <authorList>
            <person name="Trembath-Reichert E."/>
            <person name="Huber J.A."/>
        </authorList>
    </citation>
    <scope>NUCLEOTIDE SEQUENCE [LARGE SCALE GENOMIC DNA]</scope>
    <source>
        <strain evidence="1">MAG 63_1</strain>
    </source>
</reference>
<dbReference type="Proteomes" id="UP000286801">
    <property type="component" value="Unassembled WGS sequence"/>
</dbReference>
<protein>
    <submittedName>
        <fullName evidence="1">SagB/ThcOx family dehydrogenase</fullName>
    </submittedName>
</protein>
<dbReference type="CDD" id="cd02142">
    <property type="entry name" value="McbC_SagB-like_oxidoreductase"/>
    <property type="match status" value="2"/>
</dbReference>
<comment type="caution">
    <text evidence="1">The sequence shown here is derived from an EMBL/GenBank/DDBJ whole genome shotgun (WGS) entry which is preliminary data.</text>
</comment>
<dbReference type="PANTHER" id="PTHR42741:SF3">
    <property type="entry name" value="NITROREDUCTASE FAMILY PROTEIN"/>
    <property type="match status" value="1"/>
</dbReference>
<dbReference type="InterPro" id="IPR000415">
    <property type="entry name" value="Nitroreductase-like"/>
</dbReference>
<evidence type="ECO:0000313" key="2">
    <source>
        <dbReference type="Proteomes" id="UP000286801"/>
    </source>
</evidence>
<dbReference type="InterPro" id="IPR020051">
    <property type="entry name" value="SagB-type_dehydrogenase"/>
</dbReference>
<gene>
    <name evidence="1" type="ORF">DSY97_09750</name>
</gene>
<dbReference type="GO" id="GO:0016491">
    <property type="term" value="F:oxidoreductase activity"/>
    <property type="evidence" value="ECO:0007669"/>
    <property type="project" value="InterPro"/>
</dbReference>
<evidence type="ECO:0000313" key="1">
    <source>
        <dbReference type="EMBL" id="RTZ77489.1"/>
    </source>
</evidence>